<accession>A1ZFT9</accession>
<dbReference type="RefSeq" id="WP_002694574.1">
    <property type="nucleotide sequence ID" value="NZ_AAWS01000005.1"/>
</dbReference>
<comment type="caution">
    <text evidence="2">The sequence shown here is derived from an EMBL/GenBank/DDBJ whole genome shotgun (WGS) entry which is preliminary data.</text>
</comment>
<dbReference type="Pfam" id="PF12770">
    <property type="entry name" value="CHAT"/>
    <property type="match status" value="1"/>
</dbReference>
<proteinExistence type="predicted"/>
<protein>
    <recommendedName>
        <fullName evidence="1">CHAT domain-containing protein</fullName>
    </recommendedName>
</protein>
<name>A1ZFT9_MICM2</name>
<dbReference type="InterPro" id="IPR024983">
    <property type="entry name" value="CHAT_dom"/>
</dbReference>
<dbReference type="eggNOG" id="COG4995">
    <property type="taxonomic scope" value="Bacteria"/>
</dbReference>
<evidence type="ECO:0000313" key="3">
    <source>
        <dbReference type="Proteomes" id="UP000004095"/>
    </source>
</evidence>
<gene>
    <name evidence="2" type="ORF">M23134_01187</name>
</gene>
<dbReference type="Proteomes" id="UP000004095">
    <property type="component" value="Unassembled WGS sequence"/>
</dbReference>
<feature type="domain" description="CHAT" evidence="1">
    <location>
        <begin position="108"/>
        <end position="262"/>
    </location>
</feature>
<evidence type="ECO:0000259" key="1">
    <source>
        <dbReference type="Pfam" id="PF12770"/>
    </source>
</evidence>
<dbReference type="AlphaFoldDB" id="A1ZFT9"/>
<organism evidence="2 3">
    <name type="scientific">Microscilla marina ATCC 23134</name>
    <dbReference type="NCBI Taxonomy" id="313606"/>
    <lineage>
        <taxon>Bacteria</taxon>
        <taxon>Pseudomonadati</taxon>
        <taxon>Bacteroidota</taxon>
        <taxon>Cytophagia</taxon>
        <taxon>Cytophagales</taxon>
        <taxon>Microscillaceae</taxon>
        <taxon>Microscilla</taxon>
    </lineage>
</organism>
<evidence type="ECO:0000313" key="2">
    <source>
        <dbReference type="EMBL" id="EAY30863.1"/>
    </source>
</evidence>
<keyword evidence="3" id="KW-1185">Reference proteome</keyword>
<sequence>MHSFPPSFIEALKTQVQAEYQVIVRYRALKNNANDPEMRQSHQAEIDLRQKNIAEIQADFLQQAQYMGAADVPPDQLANLIKKEVEKITGQSLDATKGTNSPLPVVLTVFANPKQDLEYLTQEQNAIQSTLMPLDEKQCKHIVRSDTHLADYFEFLKKWKNRIAIFHYGGHANSVGLKLVDHDSFFTPLAKELAQRNKDSLQLVFLNGCSTHSHVKTLFEAGVKSVIATRVAVGDKLASDFAVQFYGNIASGDNIREAFESTCHYIGAMQGGQGKRHRIEATPMLWCGSTTRNPKEDEELPWRLYTLDEAYLEYTLPPEVPLISNDKVVENKNVYNHGEVKNQINHSNIEGDVNF</sequence>
<dbReference type="EMBL" id="AAWS01000005">
    <property type="protein sequence ID" value="EAY30863.1"/>
    <property type="molecule type" value="Genomic_DNA"/>
</dbReference>
<reference evidence="2 3" key="1">
    <citation type="submission" date="2007-01" db="EMBL/GenBank/DDBJ databases">
        <authorList>
            <person name="Haygood M."/>
            <person name="Podell S."/>
            <person name="Anderson C."/>
            <person name="Hopkinson B."/>
            <person name="Roe K."/>
            <person name="Barbeau K."/>
            <person name="Gaasterland T."/>
            <person name="Ferriera S."/>
            <person name="Johnson J."/>
            <person name="Kravitz S."/>
            <person name="Beeson K."/>
            <person name="Sutton G."/>
            <person name="Rogers Y.-H."/>
            <person name="Friedman R."/>
            <person name="Frazier M."/>
            <person name="Venter J.C."/>
        </authorList>
    </citation>
    <scope>NUCLEOTIDE SEQUENCE [LARGE SCALE GENOMIC DNA]</scope>
    <source>
        <strain evidence="2 3">ATCC 23134</strain>
    </source>
</reference>
<dbReference type="OrthoDB" id="1164785at2"/>